<comment type="caution">
    <text evidence="1">The sequence shown here is derived from an EMBL/GenBank/DDBJ whole genome shotgun (WGS) entry which is preliminary data.</text>
</comment>
<feature type="non-terminal residue" evidence="1">
    <location>
        <position position="196"/>
    </location>
</feature>
<evidence type="ECO:0000313" key="2">
    <source>
        <dbReference type="Proteomes" id="UP001328107"/>
    </source>
</evidence>
<dbReference type="InterPro" id="IPR019384">
    <property type="entry name" value="FHIP"/>
</dbReference>
<gene>
    <name evidence="1" type="ORF">PMAYCL1PPCAC_11028</name>
</gene>
<dbReference type="AlphaFoldDB" id="A0AAN5C7X2"/>
<name>A0AAN5C7X2_9BILA</name>
<reference evidence="2" key="1">
    <citation type="submission" date="2022-10" db="EMBL/GenBank/DDBJ databases">
        <title>Genome assembly of Pristionchus species.</title>
        <authorList>
            <person name="Yoshida K."/>
            <person name="Sommer R.J."/>
        </authorList>
    </citation>
    <scope>NUCLEOTIDE SEQUENCE [LARGE SCALE GENOMIC DNA]</scope>
    <source>
        <strain evidence="2">RS5460</strain>
    </source>
</reference>
<keyword evidence="2" id="KW-1185">Reference proteome</keyword>
<proteinExistence type="predicted"/>
<dbReference type="Pfam" id="PF10257">
    <property type="entry name" value="RAI16-like"/>
    <property type="match status" value="1"/>
</dbReference>
<feature type="non-terminal residue" evidence="1">
    <location>
        <position position="1"/>
    </location>
</feature>
<evidence type="ECO:0000313" key="1">
    <source>
        <dbReference type="EMBL" id="GMR40833.1"/>
    </source>
</evidence>
<accession>A0AAN5C7X2</accession>
<sequence>CRSIPLFRSTKGATLLHFFFTCTDEELSIGLSSHPTSSRHLVSCRSFASTSTSWRSLTRRTTAYSCTSPFSTRSYDYSHGAASRRESLLAGHRDGQPSNHHFVILLNQICMKMANDATLLHFFFTCTDEFMVFSLLIPLLYEMNDVGQLARDALLLILAVSAKQEEEYVAVKSAFCPVVATGLGGCFSQLSFILAG</sequence>
<dbReference type="PANTHER" id="PTHR21705:SF11">
    <property type="entry name" value="FHIP FAMILY PROTEIN CG3558"/>
    <property type="match status" value="1"/>
</dbReference>
<dbReference type="EMBL" id="BTRK01000003">
    <property type="protein sequence ID" value="GMR40833.1"/>
    <property type="molecule type" value="Genomic_DNA"/>
</dbReference>
<organism evidence="1 2">
    <name type="scientific">Pristionchus mayeri</name>
    <dbReference type="NCBI Taxonomy" id="1317129"/>
    <lineage>
        <taxon>Eukaryota</taxon>
        <taxon>Metazoa</taxon>
        <taxon>Ecdysozoa</taxon>
        <taxon>Nematoda</taxon>
        <taxon>Chromadorea</taxon>
        <taxon>Rhabditida</taxon>
        <taxon>Rhabditina</taxon>
        <taxon>Diplogasteromorpha</taxon>
        <taxon>Diplogasteroidea</taxon>
        <taxon>Neodiplogasteridae</taxon>
        <taxon>Pristionchus</taxon>
    </lineage>
</organism>
<dbReference type="Proteomes" id="UP001328107">
    <property type="component" value="Unassembled WGS sequence"/>
</dbReference>
<protein>
    <submittedName>
        <fullName evidence="1">Uncharacterized protein</fullName>
    </submittedName>
</protein>
<dbReference type="PANTHER" id="PTHR21705">
    <property type="entry name" value="RAI16 PROTEIN-RELATED"/>
    <property type="match status" value="1"/>
</dbReference>